<dbReference type="AlphaFoldDB" id="A0AAW4UAT1"/>
<sequence>MISDNEASKAYETLKKYCKERSHCEDCAFLKNGKSWAWIDLPKMDNPNYEKVRECLNTGEYKISTFFGGKECMLKGRPRFWGDE</sequence>
<gene>
    <name evidence="1" type="ORF">LIY65_11640</name>
</gene>
<dbReference type="Proteomes" id="UP001198190">
    <property type="component" value="Unassembled WGS sequence"/>
</dbReference>
<proteinExistence type="predicted"/>
<name>A0AAW4UAT1_9FIRM</name>
<accession>A0AAW4UAT1</accession>
<reference evidence="1" key="1">
    <citation type="submission" date="2021-10" db="EMBL/GenBank/DDBJ databases">
        <title>Collection of gut derived symbiotic bacterial strains cultured from healthy donors.</title>
        <authorList>
            <person name="Lin H."/>
            <person name="Littmann E."/>
            <person name="Claire K."/>
            <person name="Pamer E."/>
        </authorList>
    </citation>
    <scope>NUCLEOTIDE SEQUENCE</scope>
    <source>
        <strain evidence="1">MSK.7.16</strain>
    </source>
</reference>
<dbReference type="EMBL" id="JAJCGD010000049">
    <property type="protein sequence ID" value="MCB6829341.1"/>
    <property type="molecule type" value="Genomic_DNA"/>
</dbReference>
<organism evidence="1 2">
    <name type="scientific">Megamonas funiformis</name>
    <dbReference type="NCBI Taxonomy" id="437897"/>
    <lineage>
        <taxon>Bacteria</taxon>
        <taxon>Bacillati</taxon>
        <taxon>Bacillota</taxon>
        <taxon>Negativicutes</taxon>
        <taxon>Selenomonadales</taxon>
        <taxon>Selenomonadaceae</taxon>
        <taxon>Megamonas</taxon>
    </lineage>
</organism>
<comment type="caution">
    <text evidence="1">The sequence shown here is derived from an EMBL/GenBank/DDBJ whole genome shotgun (WGS) entry which is preliminary data.</text>
</comment>
<dbReference type="RefSeq" id="WP_118205574.1">
    <property type="nucleotide sequence ID" value="NZ_CAUCOD010000095.1"/>
</dbReference>
<evidence type="ECO:0000313" key="2">
    <source>
        <dbReference type="Proteomes" id="UP001198190"/>
    </source>
</evidence>
<evidence type="ECO:0000313" key="1">
    <source>
        <dbReference type="EMBL" id="MCB6829341.1"/>
    </source>
</evidence>
<protein>
    <submittedName>
        <fullName evidence="1">Uncharacterized protein</fullName>
    </submittedName>
</protein>